<keyword evidence="2" id="KW-1133">Transmembrane helix</keyword>
<feature type="region of interest" description="Disordered" evidence="1">
    <location>
        <begin position="30"/>
        <end position="71"/>
    </location>
</feature>
<dbReference type="PROSITE" id="PS51257">
    <property type="entry name" value="PROKAR_LIPOPROTEIN"/>
    <property type="match status" value="1"/>
</dbReference>
<comment type="caution">
    <text evidence="4">The sequence shown here is derived from an EMBL/GenBank/DDBJ whole genome shotgun (WGS) entry which is preliminary data.</text>
</comment>
<dbReference type="Proteomes" id="UP000824089">
    <property type="component" value="Unassembled WGS sequence"/>
</dbReference>
<feature type="domain" description="NodB homology" evidence="3">
    <location>
        <begin position="124"/>
        <end position="300"/>
    </location>
</feature>
<reference evidence="4" key="1">
    <citation type="submission" date="2020-10" db="EMBL/GenBank/DDBJ databases">
        <authorList>
            <person name="Gilroy R."/>
        </authorList>
    </citation>
    <scope>NUCLEOTIDE SEQUENCE</scope>
    <source>
        <strain evidence="4">CHK195-4489</strain>
    </source>
</reference>
<gene>
    <name evidence="4" type="ORF">IAD50_07840</name>
</gene>
<keyword evidence="2" id="KW-0812">Transmembrane</keyword>
<dbReference type="PROSITE" id="PS51677">
    <property type="entry name" value="NODB"/>
    <property type="match status" value="1"/>
</dbReference>
<dbReference type="Gene3D" id="3.20.20.370">
    <property type="entry name" value="Glycoside hydrolase/deacetylase"/>
    <property type="match status" value="1"/>
</dbReference>
<dbReference type="SUPFAM" id="SSF88713">
    <property type="entry name" value="Glycoside hydrolase/deacetylase"/>
    <property type="match status" value="1"/>
</dbReference>
<name>A0A9D1L9Q5_9CLOT</name>
<dbReference type="AlphaFoldDB" id="A0A9D1L9Q5"/>
<keyword evidence="2" id="KW-0472">Membrane</keyword>
<evidence type="ECO:0000256" key="1">
    <source>
        <dbReference type="SAM" id="MobiDB-lite"/>
    </source>
</evidence>
<evidence type="ECO:0000313" key="4">
    <source>
        <dbReference type="EMBL" id="HIU30189.1"/>
    </source>
</evidence>
<protein>
    <submittedName>
        <fullName evidence="4">Polysaccharide deacetylase family protein</fullName>
    </submittedName>
</protein>
<sequence>MRKSQIITLIILFIAVSLFIWIGACSDRENDPPDPDATLRITSPGTETATPEPAQETPEAPVTTPAPDPTITKPVVDFTQVDGLQTAELALDVSFTDYVFTDETTKSVMDQSTYILSNPGTDSQDIYMSFLLHYSETNDRVTELLDLAKEKNVKFTFFLSSMYLNDDQNLELIKRMHDEGHTIGTRGDKSIDQLSASSNALYDSLWAMETKYQSIFGTDERMYFYAPDQVSERNMKLANLMGYTVTFKLCNFVTNAGSQPQTYNGVVFQSSNITDDLIDQVTGYVDWGLSQGYTFKGFTK</sequence>
<feature type="compositionally biased region" description="Low complexity" evidence="1">
    <location>
        <begin position="42"/>
        <end position="71"/>
    </location>
</feature>
<evidence type="ECO:0000256" key="2">
    <source>
        <dbReference type="SAM" id="Phobius"/>
    </source>
</evidence>
<proteinExistence type="predicted"/>
<organism evidence="4 5">
    <name type="scientific">Candidatus Egerieisoma faecipullorum</name>
    <dbReference type="NCBI Taxonomy" id="2840963"/>
    <lineage>
        <taxon>Bacteria</taxon>
        <taxon>Bacillati</taxon>
        <taxon>Bacillota</taxon>
        <taxon>Clostridia</taxon>
        <taxon>Eubacteriales</taxon>
        <taxon>Clostridiaceae</taxon>
        <taxon>Clostridiaceae incertae sedis</taxon>
        <taxon>Candidatus Egerieisoma</taxon>
    </lineage>
</organism>
<dbReference type="GO" id="GO:0005975">
    <property type="term" value="P:carbohydrate metabolic process"/>
    <property type="evidence" value="ECO:0007669"/>
    <property type="project" value="InterPro"/>
</dbReference>
<evidence type="ECO:0000259" key="3">
    <source>
        <dbReference type="PROSITE" id="PS51677"/>
    </source>
</evidence>
<dbReference type="Pfam" id="PF01522">
    <property type="entry name" value="Polysacc_deac_1"/>
    <property type="match status" value="1"/>
</dbReference>
<dbReference type="GO" id="GO:0016810">
    <property type="term" value="F:hydrolase activity, acting on carbon-nitrogen (but not peptide) bonds"/>
    <property type="evidence" value="ECO:0007669"/>
    <property type="project" value="InterPro"/>
</dbReference>
<feature type="transmembrane region" description="Helical" evidence="2">
    <location>
        <begin position="7"/>
        <end position="24"/>
    </location>
</feature>
<dbReference type="InterPro" id="IPR002509">
    <property type="entry name" value="NODB_dom"/>
</dbReference>
<dbReference type="EMBL" id="DVMM01000170">
    <property type="protein sequence ID" value="HIU30189.1"/>
    <property type="molecule type" value="Genomic_DNA"/>
</dbReference>
<dbReference type="InterPro" id="IPR011330">
    <property type="entry name" value="Glyco_hydro/deAcase_b/a-brl"/>
</dbReference>
<reference evidence="4" key="2">
    <citation type="journal article" date="2021" name="PeerJ">
        <title>Extensive microbial diversity within the chicken gut microbiome revealed by metagenomics and culture.</title>
        <authorList>
            <person name="Gilroy R."/>
            <person name="Ravi A."/>
            <person name="Getino M."/>
            <person name="Pursley I."/>
            <person name="Horton D.L."/>
            <person name="Alikhan N.F."/>
            <person name="Baker D."/>
            <person name="Gharbi K."/>
            <person name="Hall N."/>
            <person name="Watson M."/>
            <person name="Adriaenssens E.M."/>
            <person name="Foster-Nyarko E."/>
            <person name="Jarju S."/>
            <person name="Secka A."/>
            <person name="Antonio M."/>
            <person name="Oren A."/>
            <person name="Chaudhuri R.R."/>
            <person name="La Ragione R."/>
            <person name="Hildebrand F."/>
            <person name="Pallen M.J."/>
        </authorList>
    </citation>
    <scope>NUCLEOTIDE SEQUENCE</scope>
    <source>
        <strain evidence="4">CHK195-4489</strain>
    </source>
</reference>
<evidence type="ECO:0000313" key="5">
    <source>
        <dbReference type="Proteomes" id="UP000824089"/>
    </source>
</evidence>
<accession>A0A9D1L9Q5</accession>